<proteinExistence type="predicted"/>
<dbReference type="AlphaFoldDB" id="A0A645AFY3"/>
<sequence length="127" mass="13904">MTHTEHRNKANRQKQCADPLKKRCSDQHPPYQPDHAAHLHGANGLCQQGTLPQTDASADGKRKQDGNCHKSKSPDLNQQQNDNLSKIGKLRPGVINHKAGDTGRGCGGKKRVQKRNSRTAAAGDWQA</sequence>
<accession>A0A645AFY3</accession>
<evidence type="ECO:0000256" key="1">
    <source>
        <dbReference type="SAM" id="MobiDB-lite"/>
    </source>
</evidence>
<dbReference type="EMBL" id="VSSQ01013718">
    <property type="protein sequence ID" value="MPM52115.1"/>
    <property type="molecule type" value="Genomic_DNA"/>
</dbReference>
<feature type="region of interest" description="Disordered" evidence="1">
    <location>
        <begin position="1"/>
        <end position="127"/>
    </location>
</feature>
<name>A0A645AFY3_9ZZZZ</name>
<feature type="compositionally biased region" description="Basic and acidic residues" evidence="1">
    <location>
        <begin position="58"/>
        <end position="68"/>
    </location>
</feature>
<reference evidence="2" key="1">
    <citation type="submission" date="2019-08" db="EMBL/GenBank/DDBJ databases">
        <authorList>
            <person name="Kucharzyk K."/>
            <person name="Murdoch R.W."/>
            <person name="Higgins S."/>
            <person name="Loffler F."/>
        </authorList>
    </citation>
    <scope>NUCLEOTIDE SEQUENCE</scope>
</reference>
<feature type="compositionally biased region" description="Basic residues" evidence="1">
    <location>
        <begin position="107"/>
        <end position="117"/>
    </location>
</feature>
<feature type="compositionally biased region" description="Polar residues" evidence="1">
    <location>
        <begin position="45"/>
        <end position="56"/>
    </location>
</feature>
<gene>
    <name evidence="2" type="ORF">SDC9_98871</name>
</gene>
<protein>
    <submittedName>
        <fullName evidence="2">Uncharacterized protein</fullName>
    </submittedName>
</protein>
<evidence type="ECO:0000313" key="2">
    <source>
        <dbReference type="EMBL" id="MPM52115.1"/>
    </source>
</evidence>
<organism evidence="2">
    <name type="scientific">bioreactor metagenome</name>
    <dbReference type="NCBI Taxonomy" id="1076179"/>
    <lineage>
        <taxon>unclassified sequences</taxon>
        <taxon>metagenomes</taxon>
        <taxon>ecological metagenomes</taxon>
    </lineage>
</organism>
<feature type="compositionally biased region" description="Polar residues" evidence="1">
    <location>
        <begin position="74"/>
        <end position="84"/>
    </location>
</feature>
<comment type="caution">
    <text evidence="2">The sequence shown here is derived from an EMBL/GenBank/DDBJ whole genome shotgun (WGS) entry which is preliminary data.</text>
</comment>